<name>A0A7J7N5R0_9MAGN</name>
<keyword evidence="2" id="KW-1185">Reference proteome</keyword>
<evidence type="ECO:0000313" key="1">
    <source>
        <dbReference type="EMBL" id="KAF6162476.1"/>
    </source>
</evidence>
<gene>
    <name evidence="1" type="ORF">GIB67_026314</name>
</gene>
<sequence>MSSHFAHLLHTLPSCKPSHILHNFQLIFYTRSIFCDLRPNQFKRRIYPSLFCPFLN</sequence>
<evidence type="ECO:0000313" key="2">
    <source>
        <dbReference type="Proteomes" id="UP000541444"/>
    </source>
</evidence>
<feature type="non-terminal residue" evidence="1">
    <location>
        <position position="56"/>
    </location>
</feature>
<organism evidence="1 2">
    <name type="scientific">Kingdonia uniflora</name>
    <dbReference type="NCBI Taxonomy" id="39325"/>
    <lineage>
        <taxon>Eukaryota</taxon>
        <taxon>Viridiplantae</taxon>
        <taxon>Streptophyta</taxon>
        <taxon>Embryophyta</taxon>
        <taxon>Tracheophyta</taxon>
        <taxon>Spermatophyta</taxon>
        <taxon>Magnoliopsida</taxon>
        <taxon>Ranunculales</taxon>
        <taxon>Circaeasteraceae</taxon>
        <taxon>Kingdonia</taxon>
    </lineage>
</organism>
<dbReference type="AlphaFoldDB" id="A0A7J7N5R0"/>
<proteinExistence type="predicted"/>
<dbReference type="EMBL" id="JACGCM010001026">
    <property type="protein sequence ID" value="KAF6162476.1"/>
    <property type="molecule type" value="Genomic_DNA"/>
</dbReference>
<protein>
    <submittedName>
        <fullName evidence="1">Uncharacterized protein</fullName>
    </submittedName>
</protein>
<accession>A0A7J7N5R0</accession>
<reference evidence="1 2" key="1">
    <citation type="journal article" date="2020" name="IScience">
        <title>Genome Sequencing of the Endangered Kingdonia uniflora (Circaeasteraceae, Ranunculales) Reveals Potential Mechanisms of Evolutionary Specialization.</title>
        <authorList>
            <person name="Sun Y."/>
            <person name="Deng T."/>
            <person name="Zhang A."/>
            <person name="Moore M.J."/>
            <person name="Landis J.B."/>
            <person name="Lin N."/>
            <person name="Zhang H."/>
            <person name="Zhang X."/>
            <person name="Huang J."/>
            <person name="Zhang X."/>
            <person name="Sun H."/>
            <person name="Wang H."/>
        </authorList>
    </citation>
    <scope>NUCLEOTIDE SEQUENCE [LARGE SCALE GENOMIC DNA]</scope>
    <source>
        <strain evidence="1">TB1705</strain>
        <tissue evidence="1">Leaf</tissue>
    </source>
</reference>
<comment type="caution">
    <text evidence="1">The sequence shown here is derived from an EMBL/GenBank/DDBJ whole genome shotgun (WGS) entry which is preliminary data.</text>
</comment>
<dbReference type="Proteomes" id="UP000541444">
    <property type="component" value="Unassembled WGS sequence"/>
</dbReference>